<accession>A0ABM7U0N9</accession>
<sequence>MFEIFGGALPDEAVAIEKLTPQRHIAKLRFRDRSARNIPLWKASSIGAQVVKPRRSDNTRRIFLVAFYVLQQRAEFTKSRRQAVDA</sequence>
<keyword evidence="2" id="KW-1185">Reference proteome</keyword>
<proteinExistence type="predicted"/>
<organism evidence="1 2">
    <name type="scientific">Paraburkholderia terrae</name>
    <dbReference type="NCBI Taxonomy" id="311230"/>
    <lineage>
        <taxon>Bacteria</taxon>
        <taxon>Pseudomonadati</taxon>
        <taxon>Pseudomonadota</taxon>
        <taxon>Betaproteobacteria</taxon>
        <taxon>Burkholderiales</taxon>
        <taxon>Burkholderiaceae</taxon>
        <taxon>Paraburkholderia</taxon>
    </lineage>
</organism>
<evidence type="ECO:0000313" key="2">
    <source>
        <dbReference type="Proteomes" id="UP001319874"/>
    </source>
</evidence>
<name>A0ABM7U0N9_9BURK</name>
<reference evidence="1 2" key="1">
    <citation type="journal article" date="2022" name="Front. Microbiol.">
        <title>Identification and characterization of a novel class of self-sufficient cytochrome P450 hydroxylase involved in cyclohexanecarboxylate degradation in Paraburkholderia terrae strain KU-64.</title>
        <authorList>
            <person name="Yamamoto T."/>
            <person name="Hasegawa Y."/>
            <person name="Iwaki H."/>
        </authorList>
    </citation>
    <scope>NUCLEOTIDE SEQUENCE [LARGE SCALE GENOMIC DNA]</scope>
    <source>
        <strain evidence="1 2">KU-64</strain>
    </source>
</reference>
<dbReference type="EMBL" id="AP024958">
    <property type="protein sequence ID" value="BCZ84903.1"/>
    <property type="molecule type" value="Genomic_DNA"/>
</dbReference>
<protein>
    <submittedName>
        <fullName evidence="1">Uncharacterized protein</fullName>
    </submittedName>
</protein>
<evidence type="ECO:0000313" key="1">
    <source>
        <dbReference type="EMBL" id="BCZ84903.1"/>
    </source>
</evidence>
<dbReference type="Proteomes" id="UP001319874">
    <property type="component" value="Chromosome 4"/>
</dbReference>
<gene>
    <name evidence="1" type="ORF">PTKU64_85780</name>
</gene>